<dbReference type="OrthoDB" id="3535423at2759"/>
<reference evidence="2 3" key="1">
    <citation type="submission" date="2018-05" db="EMBL/GenBank/DDBJ databases">
        <title>Whole genome sequencing for identification of molecular markers to develop diagnostic detection tools for the regulated plant pathogen Lachnellula willkommii.</title>
        <authorList>
            <person name="Giroux E."/>
            <person name="Bilodeau G."/>
        </authorList>
    </citation>
    <scope>NUCLEOTIDE SEQUENCE [LARGE SCALE GENOMIC DNA]</scope>
    <source>
        <strain evidence="2 3">CBS 625.97</strain>
    </source>
</reference>
<evidence type="ECO:0008006" key="4">
    <source>
        <dbReference type="Google" id="ProtNLM"/>
    </source>
</evidence>
<gene>
    <name evidence="2" type="ORF">LCER1_G006360</name>
</gene>
<organism evidence="2 3">
    <name type="scientific">Lachnellula cervina</name>
    <dbReference type="NCBI Taxonomy" id="1316786"/>
    <lineage>
        <taxon>Eukaryota</taxon>
        <taxon>Fungi</taxon>
        <taxon>Dikarya</taxon>
        <taxon>Ascomycota</taxon>
        <taxon>Pezizomycotina</taxon>
        <taxon>Leotiomycetes</taxon>
        <taxon>Helotiales</taxon>
        <taxon>Lachnaceae</taxon>
        <taxon>Lachnellula</taxon>
    </lineage>
</organism>
<evidence type="ECO:0000313" key="2">
    <source>
        <dbReference type="EMBL" id="TVY51201.1"/>
    </source>
</evidence>
<feature type="region of interest" description="Disordered" evidence="1">
    <location>
        <begin position="82"/>
        <end position="123"/>
    </location>
</feature>
<dbReference type="Gene3D" id="3.40.50.720">
    <property type="entry name" value="NAD(P)-binding Rossmann-like Domain"/>
    <property type="match status" value="1"/>
</dbReference>
<dbReference type="Proteomes" id="UP000481288">
    <property type="component" value="Unassembled WGS sequence"/>
</dbReference>
<evidence type="ECO:0000313" key="3">
    <source>
        <dbReference type="Proteomes" id="UP000481288"/>
    </source>
</evidence>
<evidence type="ECO:0000256" key="1">
    <source>
        <dbReference type="SAM" id="MobiDB-lite"/>
    </source>
</evidence>
<keyword evidence="3" id="KW-1185">Reference proteome</keyword>
<sequence length="123" mass="12970">MKILLAGSTGTIGGEVLAQCIEHPSITSIVVHSHRALPPTTPSSPKIKILIHNDFLAYPDSLLSLLSGAEACIWALGGIPQSTPTSPPQKKSNTQYPYAQHKPQSRSSAPNDGARLQASDSCT</sequence>
<feature type="compositionally biased region" description="Polar residues" evidence="1">
    <location>
        <begin position="82"/>
        <end position="97"/>
    </location>
</feature>
<dbReference type="SUPFAM" id="SSF51735">
    <property type="entry name" value="NAD(P)-binding Rossmann-fold domains"/>
    <property type="match status" value="1"/>
</dbReference>
<dbReference type="EMBL" id="QGMG01000880">
    <property type="protein sequence ID" value="TVY51201.1"/>
    <property type="molecule type" value="Genomic_DNA"/>
</dbReference>
<dbReference type="AlphaFoldDB" id="A0A7D8UNF1"/>
<name>A0A7D8UNF1_9HELO</name>
<proteinExistence type="predicted"/>
<dbReference type="InterPro" id="IPR036291">
    <property type="entry name" value="NAD(P)-bd_dom_sf"/>
</dbReference>
<protein>
    <recommendedName>
        <fullName evidence="4">NAD(P)-binding domain-containing protein</fullName>
    </recommendedName>
</protein>
<comment type="caution">
    <text evidence="2">The sequence shown here is derived from an EMBL/GenBank/DDBJ whole genome shotgun (WGS) entry which is preliminary data.</text>
</comment>
<accession>A0A7D8UNF1</accession>